<feature type="compositionally biased region" description="Polar residues" evidence="1">
    <location>
        <begin position="11"/>
        <end position="23"/>
    </location>
</feature>
<accession>A0ABP6SNS9</accession>
<proteinExistence type="predicted"/>
<evidence type="ECO:0000313" key="2">
    <source>
        <dbReference type="EMBL" id="GAA3381116.1"/>
    </source>
</evidence>
<dbReference type="EMBL" id="BAAAYL010000003">
    <property type="protein sequence ID" value="GAA3381116.1"/>
    <property type="molecule type" value="Genomic_DNA"/>
</dbReference>
<evidence type="ECO:0000313" key="3">
    <source>
        <dbReference type="Proteomes" id="UP001499990"/>
    </source>
</evidence>
<comment type="caution">
    <text evidence="2">The sequence shown here is derived from an EMBL/GenBank/DDBJ whole genome shotgun (WGS) entry which is preliminary data.</text>
</comment>
<organism evidence="2 3">
    <name type="scientific">Streptomyces sannanensis</name>
    <dbReference type="NCBI Taxonomy" id="285536"/>
    <lineage>
        <taxon>Bacteria</taxon>
        <taxon>Bacillati</taxon>
        <taxon>Actinomycetota</taxon>
        <taxon>Actinomycetes</taxon>
        <taxon>Kitasatosporales</taxon>
        <taxon>Streptomycetaceae</taxon>
        <taxon>Streptomyces</taxon>
    </lineage>
</organism>
<protein>
    <submittedName>
        <fullName evidence="2">Uncharacterized protein</fullName>
    </submittedName>
</protein>
<evidence type="ECO:0000256" key="1">
    <source>
        <dbReference type="SAM" id="MobiDB-lite"/>
    </source>
</evidence>
<keyword evidence="3" id="KW-1185">Reference proteome</keyword>
<reference evidence="3" key="1">
    <citation type="journal article" date="2019" name="Int. J. Syst. Evol. Microbiol.">
        <title>The Global Catalogue of Microorganisms (GCM) 10K type strain sequencing project: providing services to taxonomists for standard genome sequencing and annotation.</title>
        <authorList>
            <consortium name="The Broad Institute Genomics Platform"/>
            <consortium name="The Broad Institute Genome Sequencing Center for Infectious Disease"/>
            <person name="Wu L."/>
            <person name="Ma J."/>
        </authorList>
    </citation>
    <scope>NUCLEOTIDE SEQUENCE [LARGE SCALE GENOMIC DNA]</scope>
    <source>
        <strain evidence="3">JCM 9651</strain>
    </source>
</reference>
<sequence>MRRFSVCPSRATISNQRKQQQAQREGPTRQGQGMKDSQKSAGDSFPTWGP</sequence>
<dbReference type="Proteomes" id="UP001499990">
    <property type="component" value="Unassembled WGS sequence"/>
</dbReference>
<name>A0ABP6SNS9_9ACTN</name>
<feature type="region of interest" description="Disordered" evidence="1">
    <location>
        <begin position="1"/>
        <end position="50"/>
    </location>
</feature>
<gene>
    <name evidence="2" type="ORF">GCM10020367_71100</name>
</gene>